<dbReference type="Proteomes" id="UP000199339">
    <property type="component" value="Unassembled WGS sequence"/>
</dbReference>
<dbReference type="PANTHER" id="PTHR43851:SF3">
    <property type="entry name" value="COENZYME Q8"/>
    <property type="match status" value="1"/>
</dbReference>
<reference evidence="7" key="1">
    <citation type="submission" date="2016-10" db="EMBL/GenBank/DDBJ databases">
        <authorList>
            <person name="Varghese N."/>
            <person name="Submissions S."/>
        </authorList>
    </citation>
    <scope>NUCLEOTIDE SEQUENCE [LARGE SCALE GENOMIC DNA]</scope>
    <source>
        <strain evidence="7">CGMCC 1.6775</strain>
    </source>
</reference>
<organism evidence="6 7">
    <name type="scientific">Marinobacter pelagius</name>
    <dbReference type="NCBI Taxonomy" id="379482"/>
    <lineage>
        <taxon>Bacteria</taxon>
        <taxon>Pseudomonadati</taxon>
        <taxon>Pseudomonadota</taxon>
        <taxon>Gammaproteobacteria</taxon>
        <taxon>Pseudomonadales</taxon>
        <taxon>Marinobacteraceae</taxon>
        <taxon>Marinobacter</taxon>
    </lineage>
</organism>
<dbReference type="CDD" id="cd13970">
    <property type="entry name" value="ABC1_ADCK3"/>
    <property type="match status" value="1"/>
</dbReference>
<dbReference type="PANTHER" id="PTHR43851">
    <property type="match status" value="1"/>
</dbReference>
<evidence type="ECO:0000256" key="2">
    <source>
        <dbReference type="ARBA" id="ARBA00022679"/>
    </source>
</evidence>
<dbReference type="AlphaFoldDB" id="A0A1I4YCS8"/>
<dbReference type="Pfam" id="PF03109">
    <property type="entry name" value="ABC1"/>
    <property type="match status" value="1"/>
</dbReference>
<evidence type="ECO:0000256" key="4">
    <source>
        <dbReference type="ARBA" id="ARBA00022840"/>
    </source>
</evidence>
<accession>A0A1I4YCS8</accession>
<evidence type="ECO:0000256" key="1">
    <source>
        <dbReference type="ARBA" id="ARBA00009670"/>
    </source>
</evidence>
<sequence>MSSKRPGAKVSRIKTGSFERRLSLTRAGLTAGTRMASHMATNWFSSKDKRDERHRAMLSNQARFLVDELGRLKGSVVKIGQVMALYGEHFLPEEVTEALHTLEDQTTSLEWPAIERVLKEELGSNRLAELDVDPEPIGAASLGQVHRAVRRSDGLELVLKVQYPGVADAVDSDLNAVAQLLKVARLVSFGPEFNDWLEEVREMMHREVDYRLEARTTEKFRTMLASDPRFIVPRVLQEYSTAHVIASTYEHGHSVGSREVRELSLERRSALGEAALELFFRELFVWGEIQTDPNFGNYRIRIAGEEGEDPGYDRIVLLDFGAVQSYSDEFLAPVIQMIRASYEQDLEAVIDGGIKLRFMSLDWPREVLEKFGKVCMSVLEPLAKDQFEWPEYAVNSDGQYRWKQSDLPSRVARQAARSAISRYFRVPPKEFVFLNRKLIGVYTFIAVLHSEFNGEPLLRKYLYGDGEGEDAPDASATSQSTKA</sequence>
<protein>
    <submittedName>
        <fullName evidence="6">ABC1 family protein</fullName>
    </submittedName>
</protein>
<dbReference type="GO" id="GO:0005524">
    <property type="term" value="F:ATP binding"/>
    <property type="evidence" value="ECO:0007669"/>
    <property type="project" value="UniProtKB-KW"/>
</dbReference>
<evidence type="ECO:0000313" key="7">
    <source>
        <dbReference type="Proteomes" id="UP000199339"/>
    </source>
</evidence>
<dbReference type="InterPro" id="IPR004147">
    <property type="entry name" value="ABC1_dom"/>
</dbReference>
<evidence type="ECO:0000256" key="3">
    <source>
        <dbReference type="ARBA" id="ARBA00022741"/>
    </source>
</evidence>
<name>A0A1I4YCS8_9GAMM</name>
<dbReference type="InterPro" id="IPR011009">
    <property type="entry name" value="Kinase-like_dom_sf"/>
</dbReference>
<feature type="domain" description="ABC1 atypical kinase-like" evidence="5">
    <location>
        <begin position="102"/>
        <end position="350"/>
    </location>
</feature>
<dbReference type="GO" id="GO:0006744">
    <property type="term" value="P:ubiquinone biosynthetic process"/>
    <property type="evidence" value="ECO:0007669"/>
    <property type="project" value="TreeGrafter"/>
</dbReference>
<dbReference type="EMBL" id="FOUR01000007">
    <property type="protein sequence ID" value="SFN35855.1"/>
    <property type="molecule type" value="Genomic_DNA"/>
</dbReference>
<proteinExistence type="inferred from homology"/>
<dbReference type="GO" id="GO:0016740">
    <property type="term" value="F:transferase activity"/>
    <property type="evidence" value="ECO:0007669"/>
    <property type="project" value="UniProtKB-KW"/>
</dbReference>
<dbReference type="SUPFAM" id="SSF56112">
    <property type="entry name" value="Protein kinase-like (PK-like)"/>
    <property type="match status" value="1"/>
</dbReference>
<keyword evidence="7" id="KW-1185">Reference proteome</keyword>
<dbReference type="InterPro" id="IPR034646">
    <property type="entry name" value="ADCK3_dom"/>
</dbReference>
<evidence type="ECO:0000313" key="6">
    <source>
        <dbReference type="EMBL" id="SFN35855.1"/>
    </source>
</evidence>
<comment type="similarity">
    <text evidence="1">Belongs to the protein kinase superfamily. ADCK protein kinase family.</text>
</comment>
<keyword evidence="4" id="KW-0067">ATP-binding</keyword>
<dbReference type="InterPro" id="IPR051409">
    <property type="entry name" value="Atypical_kinase_ADCK"/>
</dbReference>
<keyword evidence="2" id="KW-0808">Transferase</keyword>
<dbReference type="RefSeq" id="WP_092005120.1">
    <property type="nucleotide sequence ID" value="NZ_FOUR01000007.1"/>
</dbReference>
<evidence type="ECO:0000259" key="5">
    <source>
        <dbReference type="Pfam" id="PF03109"/>
    </source>
</evidence>
<dbReference type="OrthoDB" id="9795390at2"/>
<keyword evidence="3" id="KW-0547">Nucleotide-binding</keyword>
<gene>
    <name evidence="6" type="ORF">SAMN04487961_2897</name>
</gene>